<proteinExistence type="predicted"/>
<organism evidence="1">
    <name type="scientific">Noccaea caerulescens</name>
    <name type="common">Alpine penny-cress</name>
    <name type="synonym">Thlaspi caerulescens</name>
    <dbReference type="NCBI Taxonomy" id="107243"/>
    <lineage>
        <taxon>Eukaryota</taxon>
        <taxon>Viridiplantae</taxon>
        <taxon>Streptophyta</taxon>
        <taxon>Embryophyta</taxon>
        <taxon>Tracheophyta</taxon>
        <taxon>Spermatophyta</taxon>
        <taxon>Magnoliopsida</taxon>
        <taxon>eudicotyledons</taxon>
        <taxon>Gunneridae</taxon>
        <taxon>Pentapetalae</taxon>
        <taxon>rosids</taxon>
        <taxon>malvids</taxon>
        <taxon>Brassicales</taxon>
        <taxon>Brassicaceae</taxon>
        <taxon>Coluteocarpeae</taxon>
        <taxon>Noccaea</taxon>
    </lineage>
</organism>
<protein>
    <submittedName>
        <fullName evidence="1">Uncharacterized protein</fullName>
    </submittedName>
</protein>
<reference evidence="1" key="1">
    <citation type="submission" date="2016-07" db="EMBL/GenBank/DDBJ databases">
        <title>De novo transcriptome assembly of four accessions of the metal hyperaccumulator plant Noccaea caerulescens.</title>
        <authorList>
            <person name="Blande D."/>
            <person name="Halimaa P."/>
            <person name="Tervahauta A.I."/>
            <person name="Aarts M.G."/>
            <person name="Karenlampi S.O."/>
        </authorList>
    </citation>
    <scope>NUCLEOTIDE SEQUENCE</scope>
</reference>
<accession>A0A1J3F977</accession>
<sequence length="75" mass="8380">MLIQLLVVHSSPLPLTFFFRDEDEFSIAALPERSPQPPGKVCLLLVVGFGKGASFPIWFFVHFYSAFAFSMASLI</sequence>
<gene>
    <name evidence="1" type="ORF">LC_TR10775_c0_g1_i1_g.38169</name>
    <name evidence="2" type="ORF">LE_TR6586_c1_g1_i1_g.24051</name>
</gene>
<dbReference type="EMBL" id="GEVK01012167">
    <property type="protein sequence ID" value="JAU40665.1"/>
    <property type="molecule type" value="Transcribed_RNA"/>
</dbReference>
<name>A0A1J3F977_NOCCA</name>
<dbReference type="EMBL" id="GEVL01010275">
    <property type="protein sequence ID" value="JAU67066.1"/>
    <property type="molecule type" value="Transcribed_RNA"/>
</dbReference>
<dbReference type="AlphaFoldDB" id="A0A1J3F977"/>
<evidence type="ECO:0000313" key="2">
    <source>
        <dbReference type="EMBL" id="JAU67066.1"/>
    </source>
</evidence>
<evidence type="ECO:0000313" key="1">
    <source>
        <dbReference type="EMBL" id="JAU40665.1"/>
    </source>
</evidence>